<proteinExistence type="predicted"/>
<reference evidence="1" key="1">
    <citation type="journal article" date="2012" name="PLoS ONE">
        <title>Gene sets for utilization of primary and secondary nutrition supplies in the distal gut of endangered iberian lynx.</title>
        <authorList>
            <person name="Alcaide M."/>
            <person name="Messina E."/>
            <person name="Richter M."/>
            <person name="Bargiela R."/>
            <person name="Peplies J."/>
            <person name="Huws S.A."/>
            <person name="Newbold C.J."/>
            <person name="Golyshin P.N."/>
            <person name="Simon M.A."/>
            <person name="Lopez G."/>
            <person name="Yakimov M.M."/>
            <person name="Ferrer M."/>
        </authorList>
    </citation>
    <scope>NUCLEOTIDE SEQUENCE</scope>
</reference>
<protein>
    <submittedName>
        <fullName evidence="1">Uncharacterized protein</fullName>
    </submittedName>
</protein>
<evidence type="ECO:0000313" key="1">
    <source>
        <dbReference type="EMBL" id="EJW94399.1"/>
    </source>
</evidence>
<comment type="caution">
    <text evidence="1">The sequence shown here is derived from an EMBL/GenBank/DDBJ whole genome shotgun (WGS) entry which is preliminary data.</text>
</comment>
<dbReference type="EMBL" id="AMCI01006402">
    <property type="protein sequence ID" value="EJW94399.1"/>
    <property type="molecule type" value="Genomic_DNA"/>
</dbReference>
<sequence>MCRRCPTASTDDTRTLFHDLLHRTCKRFWKHIVIGLPSPLFWKTCIRLYNYRK</sequence>
<dbReference type="AlphaFoldDB" id="J9G4D3"/>
<gene>
    <name evidence="1" type="ORF">EVA_17494</name>
</gene>
<accession>J9G4D3</accession>
<organism evidence="1">
    <name type="scientific">gut metagenome</name>
    <dbReference type="NCBI Taxonomy" id="749906"/>
    <lineage>
        <taxon>unclassified sequences</taxon>
        <taxon>metagenomes</taxon>
        <taxon>organismal metagenomes</taxon>
    </lineage>
</organism>
<name>J9G4D3_9ZZZZ</name>